<gene>
    <name evidence="1" type="ORF">Bm2126</name>
    <name evidence="1" type="ORF">BM_Bm2126</name>
</gene>
<dbReference type="EMBL" id="LN856998">
    <property type="protein sequence ID" value="CRZ25100.1"/>
    <property type="molecule type" value="Genomic_DNA"/>
</dbReference>
<name>A0A0H5SAC5_BRUMA</name>
<evidence type="ECO:0000313" key="1">
    <source>
        <dbReference type="EMBL" id="CRZ25100.1"/>
    </source>
</evidence>
<protein>
    <submittedName>
        <fullName evidence="1">Bm2126</fullName>
    </submittedName>
</protein>
<dbReference type="AlphaFoldDB" id="A0A0H5SAC5"/>
<organism evidence="1">
    <name type="scientific">Brugia malayi</name>
    <name type="common">Filarial nematode worm</name>
    <dbReference type="NCBI Taxonomy" id="6279"/>
    <lineage>
        <taxon>Eukaryota</taxon>
        <taxon>Metazoa</taxon>
        <taxon>Ecdysozoa</taxon>
        <taxon>Nematoda</taxon>
        <taxon>Chromadorea</taxon>
        <taxon>Rhabditida</taxon>
        <taxon>Spirurina</taxon>
        <taxon>Spiruromorpha</taxon>
        <taxon>Filarioidea</taxon>
        <taxon>Onchocercidae</taxon>
        <taxon>Brugia</taxon>
    </lineage>
</organism>
<reference evidence="1" key="1">
    <citation type="journal article" date="2007" name="Science">
        <title>Draft genome of the filarial nematode parasite Brugia malayi.</title>
        <authorList>
            <person name="Ghedin E."/>
            <person name="Wang S."/>
            <person name="Spiro D."/>
            <person name="Caler E."/>
            <person name="Zhao Q."/>
            <person name="Crabtree J."/>
            <person name="Allen J.E."/>
            <person name="Delcher A.L."/>
            <person name="Guiliano D.B."/>
            <person name="Miranda-Saavedra D."/>
            <person name="Angiuoli S.V."/>
            <person name="Creasy T."/>
            <person name="Amedeo P."/>
            <person name="Haas B."/>
            <person name="El-Sayed N.M."/>
            <person name="Wortman J.R."/>
            <person name="Feldblyum T."/>
            <person name="Tallon L."/>
            <person name="Schatz M."/>
            <person name="Shumway M."/>
            <person name="Koo H."/>
            <person name="Salzberg S.L."/>
            <person name="Schobel S."/>
            <person name="Pertea M."/>
            <person name="Pop M."/>
            <person name="White O."/>
            <person name="Barton G.J."/>
            <person name="Carlow C.K."/>
            <person name="Crawford M.J."/>
            <person name="Daub J."/>
            <person name="Dimmic M.W."/>
            <person name="Estes C.F."/>
            <person name="Foster J.M."/>
            <person name="Ganatra M."/>
            <person name="Gregory W.F."/>
            <person name="Johnson N.M."/>
            <person name="Jin J."/>
            <person name="Komuniecki R."/>
            <person name="Korf I."/>
            <person name="Kumar S."/>
            <person name="Laney S."/>
            <person name="Li B.W."/>
            <person name="Li W."/>
            <person name="Lindblom T.H."/>
            <person name="Lustigman S."/>
            <person name="Ma D."/>
            <person name="Maina C.V."/>
            <person name="Martin D.M."/>
            <person name="McCarter J.P."/>
            <person name="McReynolds L."/>
            <person name="Mitreva M."/>
            <person name="Nutman T.B."/>
            <person name="Parkinson J."/>
            <person name="Peregrin-Alvarez J.M."/>
            <person name="Poole C."/>
            <person name="Ren Q."/>
            <person name="Saunders L."/>
            <person name="Sluder A.E."/>
            <person name="Smith K."/>
            <person name="Stanke M."/>
            <person name="Unnasch T.R."/>
            <person name="Ware J."/>
            <person name="Wei A.D."/>
            <person name="Weil G."/>
            <person name="Williams D.J."/>
            <person name="Zhang Y."/>
            <person name="Williams S.A."/>
            <person name="Fraser-Liggett C."/>
            <person name="Slatko B."/>
            <person name="Blaxter M.L."/>
            <person name="Scott A.L."/>
        </authorList>
    </citation>
    <scope>NUCLEOTIDE SEQUENCE</scope>
    <source>
        <strain evidence="1">FR3</strain>
    </source>
</reference>
<sequence length="217" mass="24681">MHFDSLKNPKVNMVHVTLLQIFKEADINDMADMELRAFEARLDTMMDQLNEESTELIIERPRYAHAVMVFASGAEPGELLTASRIKMLDPIYVPVEATTNGHQKFHYYSENATPPAKSISDFNNCDEREDFDLITTVGIYDDDDIQKALRKLEESRSMLDDESIITPSTTVNHFCASPPFSRSIPDRYTALKEGALLFPSQLRQERRASTSSTRTLL</sequence>
<accession>A0A0H5SAC5</accession>
<reference evidence="1" key="2">
    <citation type="submission" date="2012-12" db="EMBL/GenBank/DDBJ databases">
        <authorList>
            <person name="Gao Y.W."/>
            <person name="Fan S.T."/>
            <person name="Sun H.T."/>
            <person name="Wang Z."/>
            <person name="Gao X.L."/>
            <person name="Li Y.G."/>
            <person name="Wang T.C."/>
            <person name="Zhang K."/>
            <person name="Xu W.W."/>
            <person name="Yu Z.J."/>
            <person name="Xia X.Z."/>
        </authorList>
    </citation>
    <scope>NUCLEOTIDE SEQUENCE</scope>
    <source>
        <strain evidence="1">FR3</strain>
    </source>
</reference>
<proteinExistence type="predicted"/>
<dbReference type="OMA" id="DFNNCDE"/>